<keyword evidence="1" id="KW-0732">Signal</keyword>
<protein>
    <submittedName>
        <fullName evidence="2">Uncharacterized protein</fullName>
    </submittedName>
</protein>
<dbReference type="RefSeq" id="WP_018374559.1">
    <property type="nucleotide sequence ID" value="NZ_LT906439.1"/>
</dbReference>
<dbReference type="AlphaFoldDB" id="A0A239SPR5"/>
<feature type="chain" id="PRO_5011264910" evidence="1">
    <location>
        <begin position="26"/>
        <end position="145"/>
    </location>
</feature>
<evidence type="ECO:0000313" key="2">
    <source>
        <dbReference type="EMBL" id="SNU87249.1"/>
    </source>
</evidence>
<dbReference type="OrthoDB" id="10009358at2"/>
<dbReference type="EMBL" id="LT906439">
    <property type="protein sequence ID" value="SNU87249.1"/>
    <property type="molecule type" value="Genomic_DNA"/>
</dbReference>
<proteinExistence type="predicted"/>
<dbReference type="KEGG" id="smen:SAMEA4412692_0573"/>
<name>A0A239SPR5_9STRE</name>
<reference evidence="2 3" key="1">
    <citation type="submission" date="2017-06" db="EMBL/GenBank/DDBJ databases">
        <authorList>
            <consortium name="Pathogen Informatics"/>
        </authorList>
    </citation>
    <scope>NUCLEOTIDE SEQUENCE [LARGE SCALE GENOMIC DNA]</scope>
    <source>
        <strain evidence="2 3">NCTC13788</strain>
    </source>
</reference>
<sequence length="145" mass="16916">MKRRFLTFVWVMVLSIFTGTSLVHASSDAGLVTGINSALDEVSTEEQSLNNAFDVNSQIRPVMDEDGPRNIRKTNYKLNSGWYYGHTVVLGPQSGIISIYKTYDIYYRNVEYDLEYDVHNKYTGRFLRHVKTHIRTTEEQWRLKK</sequence>
<evidence type="ECO:0000313" key="3">
    <source>
        <dbReference type="Proteomes" id="UP000215185"/>
    </source>
</evidence>
<feature type="signal peptide" evidence="1">
    <location>
        <begin position="1"/>
        <end position="25"/>
    </location>
</feature>
<organism evidence="2 3">
    <name type="scientific">Streptococcus merionis</name>
    <dbReference type="NCBI Taxonomy" id="400065"/>
    <lineage>
        <taxon>Bacteria</taxon>
        <taxon>Bacillati</taxon>
        <taxon>Bacillota</taxon>
        <taxon>Bacilli</taxon>
        <taxon>Lactobacillales</taxon>
        <taxon>Streptococcaceae</taxon>
        <taxon>Streptococcus</taxon>
    </lineage>
</organism>
<dbReference type="Proteomes" id="UP000215185">
    <property type="component" value="Chromosome 1"/>
</dbReference>
<gene>
    <name evidence="2" type="ORF">SAMEA4412692_00573</name>
</gene>
<accession>A0A239SPR5</accession>
<keyword evidence="3" id="KW-1185">Reference proteome</keyword>
<evidence type="ECO:0000256" key="1">
    <source>
        <dbReference type="SAM" id="SignalP"/>
    </source>
</evidence>